<name>A0A0F9M215_9ZZZZ</name>
<dbReference type="AlphaFoldDB" id="A0A0F9M215"/>
<comment type="caution">
    <text evidence="1">The sequence shown here is derived from an EMBL/GenBank/DDBJ whole genome shotgun (WGS) entry which is preliminary data.</text>
</comment>
<reference evidence="1" key="1">
    <citation type="journal article" date="2015" name="Nature">
        <title>Complex archaea that bridge the gap between prokaryotes and eukaryotes.</title>
        <authorList>
            <person name="Spang A."/>
            <person name="Saw J.H."/>
            <person name="Jorgensen S.L."/>
            <person name="Zaremba-Niedzwiedzka K."/>
            <person name="Martijn J."/>
            <person name="Lind A.E."/>
            <person name="van Eijk R."/>
            <person name="Schleper C."/>
            <person name="Guy L."/>
            <person name="Ettema T.J."/>
        </authorList>
    </citation>
    <scope>NUCLEOTIDE SEQUENCE</scope>
</reference>
<accession>A0A0F9M215</accession>
<organism evidence="1">
    <name type="scientific">marine sediment metagenome</name>
    <dbReference type="NCBI Taxonomy" id="412755"/>
    <lineage>
        <taxon>unclassified sequences</taxon>
        <taxon>metagenomes</taxon>
        <taxon>ecological metagenomes</taxon>
    </lineage>
</organism>
<dbReference type="EMBL" id="LAZR01009765">
    <property type="protein sequence ID" value="KKM70715.1"/>
    <property type="molecule type" value="Genomic_DNA"/>
</dbReference>
<evidence type="ECO:0000313" key="1">
    <source>
        <dbReference type="EMBL" id="KKM70715.1"/>
    </source>
</evidence>
<proteinExistence type="predicted"/>
<gene>
    <name evidence="1" type="ORF">LCGC14_1437910</name>
</gene>
<protein>
    <submittedName>
        <fullName evidence="1">Uncharacterized protein</fullName>
    </submittedName>
</protein>
<sequence>MKLTAGYEPFGEKESKEEAIASIKKTLIEIGKICGVSKEEFEEEWDAAINKKKNEV</sequence>